<sequence>MRLFIIFTVLTFLVGTGFWISFDGDTGQTFTEVANSSQKKEPVGENSSKNSRIDLSVNNDNGSERRIELLDQLQDSEGQALQNIMDTFWMSCRANNNCQQLLAEYQARLSLSDYRLLKYYPELNKQWQQVLGELELNQIATLSERIEELKNQASLVWGSDVSRILQDEFALYDFTLESHALEANNPEQYIDNFENFIGRWEDKAQLLGIDSDSAIFEIGIDLIPEHFDASDREYISDNLASTYLSALQKESLLLRLQQVAAQKQNVKDYNSQLLQLKNDLNQQRSSSASNMSDAEWKVYYETEIRKFRVNFFSH</sequence>
<gene>
    <name evidence="3" type="ORF">VIBC2010_06894</name>
</gene>
<reference evidence="3 4" key="1">
    <citation type="journal article" date="2012" name="Int. J. Syst. Evol. Microbiol.">
        <title>Vibrio caribbeanicus sp. nov., isolated from the marine sponge Scleritoderma cyanea.</title>
        <authorList>
            <person name="Hoffmann M."/>
            <person name="Monday S.R."/>
            <person name="Allard M.W."/>
            <person name="Strain E.A."/>
            <person name="Whittaker P."/>
            <person name="Naum M."/>
            <person name="McCarthy P.J."/>
            <person name="Lopez J.V."/>
            <person name="Fischer M."/>
            <person name="Brown E.W."/>
        </authorList>
    </citation>
    <scope>NUCLEOTIDE SEQUENCE [LARGE SCALE GENOMIC DNA]</scope>
    <source>
        <strain evidence="3 4">ATCC BAA-2122</strain>
    </source>
</reference>
<evidence type="ECO:0000313" key="4">
    <source>
        <dbReference type="Proteomes" id="UP000002943"/>
    </source>
</evidence>
<dbReference type="Proteomes" id="UP000002943">
    <property type="component" value="Unassembled WGS sequence"/>
</dbReference>
<dbReference type="STRING" id="796620.VIBC2010_06894"/>
<evidence type="ECO:0000256" key="1">
    <source>
        <dbReference type="SAM" id="Coils"/>
    </source>
</evidence>
<dbReference type="AlphaFoldDB" id="E3BJA6"/>
<dbReference type="OrthoDB" id="6316113at2"/>
<feature type="region of interest" description="Disordered" evidence="2">
    <location>
        <begin position="35"/>
        <end position="59"/>
    </location>
</feature>
<name>E3BJA6_9VIBR</name>
<proteinExistence type="predicted"/>
<comment type="caution">
    <text evidence="3">The sequence shown here is derived from an EMBL/GenBank/DDBJ whole genome shotgun (WGS) entry which is preliminary data.</text>
</comment>
<keyword evidence="1" id="KW-0175">Coiled coil</keyword>
<evidence type="ECO:0000313" key="3">
    <source>
        <dbReference type="EMBL" id="EFP96675.1"/>
    </source>
</evidence>
<accession>E3BJA6</accession>
<protein>
    <submittedName>
        <fullName evidence="3">Chromosome segregation ATPase</fullName>
    </submittedName>
</protein>
<feature type="coiled-coil region" evidence="1">
    <location>
        <begin position="259"/>
        <end position="286"/>
    </location>
</feature>
<dbReference type="EMBL" id="AEIU01000069">
    <property type="protein sequence ID" value="EFP96675.1"/>
    <property type="molecule type" value="Genomic_DNA"/>
</dbReference>
<organism evidence="3 4">
    <name type="scientific">Vibrio caribbeanicus ATCC BAA-2122</name>
    <dbReference type="NCBI Taxonomy" id="796620"/>
    <lineage>
        <taxon>Bacteria</taxon>
        <taxon>Pseudomonadati</taxon>
        <taxon>Pseudomonadota</taxon>
        <taxon>Gammaproteobacteria</taxon>
        <taxon>Vibrionales</taxon>
        <taxon>Vibrionaceae</taxon>
        <taxon>Vibrio</taxon>
    </lineage>
</organism>
<dbReference type="eggNOG" id="ENOG5032XGE">
    <property type="taxonomic scope" value="Bacteria"/>
</dbReference>
<dbReference type="RefSeq" id="WP_009601105.1">
    <property type="nucleotide sequence ID" value="NZ_AEIU01000069.1"/>
</dbReference>
<keyword evidence="4" id="KW-1185">Reference proteome</keyword>
<evidence type="ECO:0000256" key="2">
    <source>
        <dbReference type="SAM" id="MobiDB-lite"/>
    </source>
</evidence>